<feature type="region of interest" description="Disordered" evidence="2">
    <location>
        <begin position="1"/>
        <end position="20"/>
    </location>
</feature>
<feature type="coiled-coil region" evidence="1">
    <location>
        <begin position="257"/>
        <end position="351"/>
    </location>
</feature>
<proteinExistence type="predicted"/>
<dbReference type="RefSeq" id="XP_052905581.1">
    <property type="nucleotide sequence ID" value="XM_053047756.1"/>
</dbReference>
<evidence type="ECO:0000256" key="1">
    <source>
        <dbReference type="SAM" id="Coils"/>
    </source>
</evidence>
<organism evidence="3 4">
    <name type="scientific">Nematocida ausubeli (strain ATCC PRA-371 / ERTm2)</name>
    <name type="common">Nematode killer fungus</name>
    <dbReference type="NCBI Taxonomy" id="1913371"/>
    <lineage>
        <taxon>Eukaryota</taxon>
        <taxon>Fungi</taxon>
        <taxon>Fungi incertae sedis</taxon>
        <taxon>Microsporidia</taxon>
        <taxon>Nematocida</taxon>
    </lineage>
</organism>
<evidence type="ECO:0000313" key="3">
    <source>
        <dbReference type="EMBL" id="KFG27026.1"/>
    </source>
</evidence>
<dbReference type="GeneID" id="77675071"/>
<gene>
    <name evidence="3" type="ORF">NESG_00098</name>
</gene>
<sequence length="356" mass="41175">MALEEQEKKVTAERKTHSKPVKKKAILLNEPFKSFSEGGQNSPLLNQMKTEIRRLYGEKVNMVNTNYIMKPHEFKCLAKTLSKRLWNEEKTLQSVDELIYAVDLLCNGQGLQEEAEADEQTLSSKEAQTTIRFITSELNSLVPHEETRSTEEEGKSPLSSILGSLMGAKEQIKKELARAGHSTVESLVMEKTRQKNLINAITEAFSISPSDDILRALKEMHLQEERKQRDYIQVKEKNFECQKRHFDETMSLAAEKISCLESRNKELTQLLHEREDKASEVLDRGDALQQNILQIKQVLAEEELRIQQEREEYKVVKKTLIDYNKKMTKIVQELVERIKKEQRERDALAKMEAEGK</sequence>
<dbReference type="HOGENOM" id="CLU_778651_0_0_1"/>
<feature type="compositionally biased region" description="Basic and acidic residues" evidence="2">
    <location>
        <begin position="1"/>
        <end position="15"/>
    </location>
</feature>
<name>A0A086J4F8_NEMA1</name>
<dbReference type="AlphaFoldDB" id="A0A086J4F8"/>
<reference evidence="3 4" key="1">
    <citation type="journal article" date="2014" name="Genome Announc.">
        <title>Genome Sequence of the Microsporidian Species Nematocida sp1 Strain ERTm6 (ATCC PRA-372).</title>
        <authorList>
            <person name="Bakowski M.A."/>
            <person name="Priest M."/>
            <person name="Young S."/>
            <person name="Cuomo C.A."/>
            <person name="Troemel E.R."/>
        </authorList>
    </citation>
    <scope>NUCLEOTIDE SEQUENCE [LARGE SCALE GENOMIC DNA]</scope>
    <source>
        <strain evidence="3 4">ERTm6</strain>
    </source>
</reference>
<dbReference type="Proteomes" id="UP000054524">
    <property type="component" value="Unassembled WGS sequence"/>
</dbReference>
<keyword evidence="4" id="KW-1185">Reference proteome</keyword>
<evidence type="ECO:0000256" key="2">
    <source>
        <dbReference type="SAM" id="MobiDB-lite"/>
    </source>
</evidence>
<dbReference type="EMBL" id="AKIJ01000001">
    <property type="protein sequence ID" value="KFG27026.1"/>
    <property type="molecule type" value="Genomic_DNA"/>
</dbReference>
<comment type="caution">
    <text evidence="3">The sequence shown here is derived from an EMBL/GenBank/DDBJ whole genome shotgun (WGS) entry which is preliminary data.</text>
</comment>
<evidence type="ECO:0000313" key="4">
    <source>
        <dbReference type="Proteomes" id="UP000054524"/>
    </source>
</evidence>
<protein>
    <submittedName>
        <fullName evidence="3">Uncharacterized protein</fullName>
    </submittedName>
</protein>
<keyword evidence="1" id="KW-0175">Coiled coil</keyword>
<accession>A0A086J4F8</accession>